<evidence type="ECO:0000313" key="2">
    <source>
        <dbReference type="EMBL" id="HDP15924.1"/>
    </source>
</evidence>
<keyword evidence="1" id="KW-1133">Transmembrane helix</keyword>
<evidence type="ECO:0000256" key="1">
    <source>
        <dbReference type="SAM" id="Phobius"/>
    </source>
</evidence>
<feature type="transmembrane region" description="Helical" evidence="1">
    <location>
        <begin position="167"/>
        <end position="189"/>
    </location>
</feature>
<accession>A0A7C1GB42</accession>
<feature type="transmembrane region" description="Helical" evidence="1">
    <location>
        <begin position="7"/>
        <end position="24"/>
    </location>
</feature>
<feature type="transmembrane region" description="Helical" evidence="1">
    <location>
        <begin position="71"/>
        <end position="103"/>
    </location>
</feature>
<evidence type="ECO:0008006" key="3">
    <source>
        <dbReference type="Google" id="ProtNLM"/>
    </source>
</evidence>
<keyword evidence="1" id="KW-0812">Transmembrane</keyword>
<proteinExistence type="predicted"/>
<sequence>MMVTTHMGCGFVAGFTLALILALLTGSPTILGLSGFLAVCGALGGFIPDIDRIEHLGPIRMTHRKTLHYPIGYGILALVLVYIGIILDVKCLFLASLFLGAWLHSFMDIFDDFYLDPDHGVYEHIRKKWIKPLRLIPFASQREWSLQSLCDVAAISISPFISGIYTLSGWILTALTYLVVWAASTFYEFKYTVPKRLAMINEALKTQQART</sequence>
<reference evidence="2" key="1">
    <citation type="journal article" date="2020" name="mSystems">
        <title>Genome- and Community-Level Interaction Insights into Carbon Utilization and Element Cycling Functions of Hydrothermarchaeota in Hydrothermal Sediment.</title>
        <authorList>
            <person name="Zhou Z."/>
            <person name="Liu Y."/>
            <person name="Xu W."/>
            <person name="Pan J."/>
            <person name="Luo Z.H."/>
            <person name="Li M."/>
        </authorList>
    </citation>
    <scope>NUCLEOTIDE SEQUENCE [LARGE SCALE GENOMIC DNA]</scope>
    <source>
        <strain evidence="2">SpSt-116</strain>
    </source>
</reference>
<dbReference type="EMBL" id="DSAY01000172">
    <property type="protein sequence ID" value="HDP15924.1"/>
    <property type="molecule type" value="Genomic_DNA"/>
</dbReference>
<protein>
    <recommendedName>
        <fullName evidence="3">Metal-dependent hydrolase</fullName>
    </recommendedName>
</protein>
<comment type="caution">
    <text evidence="2">The sequence shown here is derived from an EMBL/GenBank/DDBJ whole genome shotgun (WGS) entry which is preliminary data.</text>
</comment>
<gene>
    <name evidence="2" type="ORF">ENN26_09165</name>
</gene>
<keyword evidence="1" id="KW-0472">Membrane</keyword>
<organism evidence="2">
    <name type="scientific">Thermofilum adornatum</name>
    <dbReference type="NCBI Taxonomy" id="1365176"/>
    <lineage>
        <taxon>Archaea</taxon>
        <taxon>Thermoproteota</taxon>
        <taxon>Thermoprotei</taxon>
        <taxon>Thermofilales</taxon>
        <taxon>Thermofilaceae</taxon>
        <taxon>Thermofilum</taxon>
    </lineage>
</organism>
<dbReference type="AlphaFoldDB" id="A0A7C1GB42"/>
<name>A0A7C1GB42_9CREN</name>
<feature type="transmembrane region" description="Helical" evidence="1">
    <location>
        <begin position="30"/>
        <end position="50"/>
    </location>
</feature>